<dbReference type="RefSeq" id="WP_061501629.1">
    <property type="nucleotide sequence ID" value="NZ_CP010951.1"/>
</dbReference>
<dbReference type="InterPro" id="IPR001296">
    <property type="entry name" value="Glyco_trans_1"/>
</dbReference>
<organism evidence="5 6">
    <name type="scientific">Ramlibacter tataouinensis</name>
    <dbReference type="NCBI Taxonomy" id="94132"/>
    <lineage>
        <taxon>Bacteria</taxon>
        <taxon>Pseudomonadati</taxon>
        <taxon>Pseudomonadota</taxon>
        <taxon>Betaproteobacteria</taxon>
        <taxon>Burkholderiales</taxon>
        <taxon>Comamonadaceae</taxon>
        <taxon>Ramlibacter</taxon>
    </lineage>
</organism>
<reference evidence="5 6" key="1">
    <citation type="journal article" date="2014" name="Int. J. Syst. Evol. Microbiol.">
        <title>Ramlibacter solisilvae sp. nov., isolated from forest soil, and emended description of the genus Ramlibacter.</title>
        <authorList>
            <person name="Lee H.J."/>
            <person name="Lee S.H."/>
            <person name="Lee S.S."/>
            <person name="Lee J.S."/>
            <person name="Kim Y."/>
            <person name="Kim S.C."/>
            <person name="Jeon C.O."/>
        </authorList>
    </citation>
    <scope>NUCLEOTIDE SEQUENCE [LARGE SCALE GENOMIC DNA]</scope>
    <source>
        <strain evidence="5 6">5-10</strain>
    </source>
</reference>
<dbReference type="GO" id="GO:0016757">
    <property type="term" value="F:glycosyltransferase activity"/>
    <property type="evidence" value="ECO:0007669"/>
    <property type="project" value="UniProtKB-KW"/>
</dbReference>
<dbReference type="CDD" id="cd03801">
    <property type="entry name" value="GT4_PimA-like"/>
    <property type="match status" value="1"/>
</dbReference>
<keyword evidence="2 5" id="KW-0808">Transferase</keyword>
<dbReference type="Pfam" id="PF13579">
    <property type="entry name" value="Glyco_trans_4_4"/>
    <property type="match status" value="1"/>
</dbReference>
<dbReference type="SUPFAM" id="SSF53756">
    <property type="entry name" value="UDP-Glycosyltransferase/glycogen phosphorylase"/>
    <property type="match status" value="1"/>
</dbReference>
<evidence type="ECO:0000259" key="4">
    <source>
        <dbReference type="Pfam" id="PF13579"/>
    </source>
</evidence>
<feature type="domain" description="Glycosyltransferase subfamily 4-like N-terminal" evidence="4">
    <location>
        <begin position="63"/>
        <end position="174"/>
    </location>
</feature>
<name>A0A127JW68_9BURK</name>
<accession>A0A127JW68</accession>
<sequence>MTRPAAADRDGLFIYIACPWSPTGGGMYKVADYLIQAQTRTPPAHAAQLRALDTRGPGSAQASAWFLLMAVWALVRGRTSGQLAGVHVNMAEKLSLLRKGTVVVACRALGIPVVVHLHAMMERYYHTLASPLRALTRWMFSLADSVVVIGPVTRRFVLEELGVPAKRVDIVINGVPGPAQAPPRRLPGTPRRVLFVGSLCERKGVSGLLKALKKAGLQPSEAEVTLAGNGDVELYREQAHQLGLDALVKFPGWCDQDKVSELLRQADLLVLPSIDEVLPLVILEALSNGVPVLTTPVGEMPSLLTHGQDVHFVPPGDVDALAAALREVLFDPGLLDTLSYHGRLLYEQQFSLPHFFISVARIHRRHFGVSAQLDDTPGASEAVR</sequence>
<dbReference type="PANTHER" id="PTHR12526">
    <property type="entry name" value="GLYCOSYLTRANSFERASE"/>
    <property type="match status" value="1"/>
</dbReference>
<evidence type="ECO:0000256" key="2">
    <source>
        <dbReference type="ARBA" id="ARBA00022679"/>
    </source>
</evidence>
<dbReference type="EMBL" id="CP010951">
    <property type="protein sequence ID" value="AMO24164.1"/>
    <property type="molecule type" value="Genomic_DNA"/>
</dbReference>
<gene>
    <name evidence="5" type="ORF">UC35_16615</name>
</gene>
<evidence type="ECO:0000313" key="6">
    <source>
        <dbReference type="Proteomes" id="UP000070433"/>
    </source>
</evidence>
<dbReference type="AlphaFoldDB" id="A0A127JW68"/>
<dbReference type="PATRIC" id="fig|94132.3.peg.3390"/>
<protein>
    <submittedName>
        <fullName evidence="5">Glycosyl transferase family 1</fullName>
    </submittedName>
</protein>
<keyword evidence="1" id="KW-0328">Glycosyltransferase</keyword>
<feature type="domain" description="Glycosyl transferase family 1" evidence="3">
    <location>
        <begin position="184"/>
        <end position="343"/>
    </location>
</feature>
<dbReference type="Gene3D" id="3.40.50.2000">
    <property type="entry name" value="Glycogen Phosphorylase B"/>
    <property type="match status" value="2"/>
</dbReference>
<dbReference type="PANTHER" id="PTHR12526:SF510">
    <property type="entry name" value="D-INOSITOL 3-PHOSPHATE GLYCOSYLTRANSFERASE"/>
    <property type="match status" value="1"/>
</dbReference>
<evidence type="ECO:0000259" key="3">
    <source>
        <dbReference type="Pfam" id="PF00534"/>
    </source>
</evidence>
<evidence type="ECO:0000313" key="5">
    <source>
        <dbReference type="EMBL" id="AMO24164.1"/>
    </source>
</evidence>
<evidence type="ECO:0000256" key="1">
    <source>
        <dbReference type="ARBA" id="ARBA00022676"/>
    </source>
</evidence>
<dbReference type="Pfam" id="PF00534">
    <property type="entry name" value="Glycos_transf_1"/>
    <property type="match status" value="1"/>
</dbReference>
<keyword evidence="6" id="KW-1185">Reference proteome</keyword>
<dbReference type="Proteomes" id="UP000070433">
    <property type="component" value="Chromosome"/>
</dbReference>
<proteinExistence type="predicted"/>
<dbReference type="InterPro" id="IPR028098">
    <property type="entry name" value="Glyco_trans_4-like_N"/>
</dbReference>